<protein>
    <submittedName>
        <fullName evidence="1">Uncharacterized protein</fullName>
    </submittedName>
</protein>
<sequence length="346" mass="36544">MEAIREQFNAAKAYVDDTLAQWTDPSAAVADETQRNAALRRTVERQRVDFAELQGIEARERLAADEQYRERKQSIVAGASGKLDALDVLSVAKMVYEEVEATMAKMADGVRQAGQRELHGYGYQSKMLLSIDLTLDAMRSSMRAGEPFASQLDALNGELNDAGATDAAAALPVMRSFASEGIASKAAIASAAVALASAVNEAHLAAADDSAARQNAKPTGDDEPESAVVPVVRGWLSMLRVETPKAVGGSGGEERQAKQSLATSRDAETAAAAAVKAAALAGDLDGVLARLPALEALGDRDRAVGGAAAKVRRQTEGRLLADLGIRFSDSMLTVRRFAFLEGVLQE</sequence>
<gene>
    <name evidence="1" type="ORF">NDES1114_LOCUS10913</name>
</gene>
<dbReference type="EMBL" id="HBGF01016602">
    <property type="protein sequence ID" value="CAD9108414.1"/>
    <property type="molecule type" value="Transcribed_RNA"/>
</dbReference>
<accession>A0A7S1LMD7</accession>
<evidence type="ECO:0000313" key="1">
    <source>
        <dbReference type="EMBL" id="CAD9108414.1"/>
    </source>
</evidence>
<dbReference type="AlphaFoldDB" id="A0A7S1LMD7"/>
<organism evidence="1">
    <name type="scientific">Neobodo designis</name>
    <name type="common">Flagellated protozoan</name>
    <name type="synonym">Bodo designis</name>
    <dbReference type="NCBI Taxonomy" id="312471"/>
    <lineage>
        <taxon>Eukaryota</taxon>
        <taxon>Discoba</taxon>
        <taxon>Euglenozoa</taxon>
        <taxon>Kinetoplastea</taxon>
        <taxon>Metakinetoplastina</taxon>
        <taxon>Neobodonida</taxon>
        <taxon>Neobodo</taxon>
    </lineage>
</organism>
<proteinExistence type="predicted"/>
<name>A0A7S1LMD7_NEODS</name>
<reference evidence="1" key="1">
    <citation type="submission" date="2021-01" db="EMBL/GenBank/DDBJ databases">
        <authorList>
            <person name="Corre E."/>
            <person name="Pelletier E."/>
            <person name="Niang G."/>
            <person name="Scheremetjew M."/>
            <person name="Finn R."/>
            <person name="Kale V."/>
            <person name="Holt S."/>
            <person name="Cochrane G."/>
            <person name="Meng A."/>
            <person name="Brown T."/>
            <person name="Cohen L."/>
        </authorList>
    </citation>
    <scope>NUCLEOTIDE SEQUENCE</scope>
    <source>
        <strain evidence="1">CCAP 1951/1</strain>
    </source>
</reference>